<gene>
    <name evidence="4" type="ORF">PLOB_00046112</name>
</gene>
<evidence type="ECO:0000256" key="1">
    <source>
        <dbReference type="ARBA" id="ARBA00008335"/>
    </source>
</evidence>
<protein>
    <submittedName>
        <fullName evidence="4">Uncharacterized protein</fullName>
    </submittedName>
</protein>
<feature type="transmembrane region" description="Helical" evidence="3">
    <location>
        <begin position="131"/>
        <end position="159"/>
    </location>
</feature>
<dbReference type="Pfam" id="PF13347">
    <property type="entry name" value="MFS_2"/>
    <property type="match status" value="1"/>
</dbReference>
<comment type="similarity">
    <text evidence="1">Belongs to the major facilitator superfamily.</text>
</comment>
<evidence type="ECO:0000313" key="4">
    <source>
        <dbReference type="EMBL" id="CAH3147472.1"/>
    </source>
</evidence>
<dbReference type="Gene3D" id="1.20.1250.20">
    <property type="entry name" value="MFS general substrate transporter like domains"/>
    <property type="match status" value="2"/>
</dbReference>
<keyword evidence="5" id="KW-1185">Reference proteome</keyword>
<feature type="compositionally biased region" description="Polar residues" evidence="2">
    <location>
        <begin position="343"/>
        <end position="352"/>
    </location>
</feature>
<organism evidence="4 5">
    <name type="scientific">Porites lobata</name>
    <dbReference type="NCBI Taxonomy" id="104759"/>
    <lineage>
        <taxon>Eukaryota</taxon>
        <taxon>Metazoa</taxon>
        <taxon>Cnidaria</taxon>
        <taxon>Anthozoa</taxon>
        <taxon>Hexacorallia</taxon>
        <taxon>Scleractinia</taxon>
        <taxon>Fungiina</taxon>
        <taxon>Poritidae</taxon>
        <taxon>Porites</taxon>
    </lineage>
</organism>
<feature type="transmembrane region" description="Helical" evidence="3">
    <location>
        <begin position="546"/>
        <end position="565"/>
    </location>
</feature>
<feature type="transmembrane region" description="Helical" evidence="3">
    <location>
        <begin position="70"/>
        <end position="89"/>
    </location>
</feature>
<keyword evidence="3" id="KW-1133">Transmembrane helix</keyword>
<accession>A0ABN8PSW8</accession>
<reference evidence="4 5" key="1">
    <citation type="submission" date="2022-05" db="EMBL/GenBank/DDBJ databases">
        <authorList>
            <consortium name="Genoscope - CEA"/>
            <person name="William W."/>
        </authorList>
    </citation>
    <scope>NUCLEOTIDE SEQUENCE [LARGE SCALE GENOMIC DNA]</scope>
</reference>
<keyword evidence="3" id="KW-0812">Transmembrane</keyword>
<dbReference type="InterPro" id="IPR039672">
    <property type="entry name" value="MFS_2"/>
</dbReference>
<feature type="transmembrane region" description="Helical" evidence="3">
    <location>
        <begin position="101"/>
        <end position="119"/>
    </location>
</feature>
<feature type="transmembrane region" description="Helical" evidence="3">
    <location>
        <begin position="212"/>
        <end position="230"/>
    </location>
</feature>
<dbReference type="InterPro" id="IPR036259">
    <property type="entry name" value="MFS_trans_sf"/>
</dbReference>
<keyword evidence="3" id="KW-0472">Membrane</keyword>
<feature type="transmembrane region" description="Helical" evidence="3">
    <location>
        <begin position="602"/>
        <end position="626"/>
    </location>
</feature>
<feature type="transmembrane region" description="Helical" evidence="3">
    <location>
        <begin position="171"/>
        <end position="192"/>
    </location>
</feature>
<dbReference type="InterPro" id="IPR011701">
    <property type="entry name" value="MFS"/>
</dbReference>
<dbReference type="SUPFAM" id="SSF103473">
    <property type="entry name" value="MFS general substrate transporter"/>
    <property type="match status" value="1"/>
</dbReference>
<comment type="caution">
    <text evidence="4">The sequence shown here is derived from an EMBL/GenBank/DDBJ whole genome shotgun (WGS) entry which is preliminary data.</text>
</comment>
<dbReference type="Pfam" id="PF07690">
    <property type="entry name" value="MFS_1"/>
    <property type="match status" value="1"/>
</dbReference>
<evidence type="ECO:0000256" key="3">
    <source>
        <dbReference type="SAM" id="Phobius"/>
    </source>
</evidence>
<evidence type="ECO:0000313" key="5">
    <source>
        <dbReference type="Proteomes" id="UP001159405"/>
    </source>
</evidence>
<feature type="non-terminal residue" evidence="4">
    <location>
        <position position="716"/>
    </location>
</feature>
<name>A0ABN8PSW8_9CNID</name>
<feature type="transmembrane region" description="Helical" evidence="3">
    <location>
        <begin position="45"/>
        <end position="64"/>
    </location>
</feature>
<dbReference type="Proteomes" id="UP001159405">
    <property type="component" value="Unassembled WGS sequence"/>
</dbReference>
<feature type="transmembrane region" description="Helical" evidence="3">
    <location>
        <begin position="511"/>
        <end position="534"/>
    </location>
</feature>
<proteinExistence type="inferred from homology"/>
<dbReference type="EMBL" id="CALNXK010000081">
    <property type="protein sequence ID" value="CAH3147472.1"/>
    <property type="molecule type" value="Genomic_DNA"/>
</dbReference>
<feature type="region of interest" description="Disordered" evidence="2">
    <location>
        <begin position="339"/>
        <end position="361"/>
    </location>
</feature>
<sequence>MRISCCHYFMEPASNSGTPAIQRFCCGVGHVIDDILRQLLFSFRLVFFMKVLSLSAANAGWLILQKQLAHVVFSPLCAFLVDSINIPVLSRKLGRRKSWLLIANIVEAVFIPLFFSTCFPCQSDGGQWQLMVYIGVLNTILAFAGTLMNVGHLSIIPVIAKNQSEALEMSAWRTAFSFLSGIITLVVAWAIFGQDNSEHLTAENAMDFTVMSLILVGIGLLFCLIFHIGTKEPSFQINKKLSVTAAGIERKSSYIASNLLVQSMTFMGTDTHKKEAIRDRFLGALKATDSVTEEGNPARKKSFARHFISALFAQDEEEKINGNDASPSVNEAEMGTVSKGLEVNSSPSSETRTQNDDEVLNDVKQLPQERKISVLLSIVYGLVGLDTDRDGQVSEKVTVETSGECNGNKRPFSCTEIQVLKSSSGSNGSRKREAEDKFSHACPSSRLGVDNKGLECSESEICPSFPDPETTNINVDALTTSNCKRLSAVSDDPESALPPKTIRAWLKDPRLYMVAIIFTCTKVLQDVAYAYLPLFLIYRVDFGKDAIAYLPLVMLISATVSSGISKKLVKIIGNKNLLTLSALFVIGAGVWFYFITQSNKVMTYPAVVLLGSGFSIMFVTALSFAAELIGDNKGTSGVVFAFMGLMASVTGGSLFGIIQKLFPQESNSEDCKDCGDYVRHVFSFVPGILAAICVLTVLLLQVSQTVKNQNGECQVC</sequence>
<dbReference type="PANTHER" id="PTHR11328">
    <property type="entry name" value="MAJOR FACILITATOR SUPERFAMILY DOMAIN-CONTAINING PROTEIN"/>
    <property type="match status" value="1"/>
</dbReference>
<feature type="transmembrane region" description="Helical" evidence="3">
    <location>
        <begin position="678"/>
        <end position="700"/>
    </location>
</feature>
<dbReference type="PANTHER" id="PTHR11328:SF28">
    <property type="entry name" value="MAJOR FACILITATOR SUPERFAMILY DOMAIN-CONTAINING PROTEIN 12"/>
    <property type="match status" value="1"/>
</dbReference>
<feature type="transmembrane region" description="Helical" evidence="3">
    <location>
        <begin position="638"/>
        <end position="658"/>
    </location>
</feature>
<feature type="transmembrane region" description="Helical" evidence="3">
    <location>
        <begin position="577"/>
        <end position="596"/>
    </location>
</feature>
<evidence type="ECO:0000256" key="2">
    <source>
        <dbReference type="SAM" id="MobiDB-lite"/>
    </source>
</evidence>